<feature type="region of interest" description="Disordered" evidence="8">
    <location>
        <begin position="103"/>
        <end position="124"/>
    </location>
</feature>
<dbReference type="PANTHER" id="PTHR19433:SF133">
    <property type="entry name" value="IMMUNE-TYPE RECEPTOR 5 PRECURSOR-RELATED"/>
    <property type="match status" value="1"/>
</dbReference>
<keyword evidence="3" id="KW-0732">Signal</keyword>
<feature type="domain" description="Immunoglobulin V-set" evidence="9">
    <location>
        <begin position="18"/>
        <end position="85"/>
    </location>
</feature>
<evidence type="ECO:0000313" key="12">
    <source>
        <dbReference type="Proteomes" id="UP000694568"/>
    </source>
</evidence>
<evidence type="ECO:0000256" key="6">
    <source>
        <dbReference type="ARBA" id="ARBA00023157"/>
    </source>
</evidence>
<evidence type="ECO:0000256" key="7">
    <source>
        <dbReference type="ARBA" id="ARBA00023180"/>
    </source>
</evidence>
<keyword evidence="2" id="KW-1003">Cell membrane</keyword>
<dbReference type="SUPFAM" id="SSF48726">
    <property type="entry name" value="Immunoglobulin"/>
    <property type="match status" value="1"/>
</dbReference>
<dbReference type="Pfam" id="PF07686">
    <property type="entry name" value="V-set"/>
    <property type="match status" value="1"/>
</dbReference>
<reference evidence="11" key="1">
    <citation type="submission" date="2025-08" db="UniProtKB">
        <authorList>
            <consortium name="Ensembl"/>
        </authorList>
    </citation>
    <scope>IDENTIFICATION</scope>
</reference>
<sequence>FHHCFFIFETRTVGVGGDVRLTCTRKSTGSLFWIRLVSGEFPKVLGKTFSFESDPRITATEEPGTFVLHIAKARLRDTAVYYCMQIHQQNFTFLKGADLRVEGPEPDPTAVPPSDPCSVLSDSENKTCPEEQSVFCFRAGSHQCGPGFNYTQGNSVEEHEKNPEGLSTKKCIYSFSKNVSCSDGGTYYCAMVTCGEIFSGNGSKLKTEGNCIVFICNKIIRICVCLIKMRTWFILHQSLPVGKLAKEGQGMQKQRTKRVSTLTSGLRGWINTKH</sequence>
<evidence type="ECO:0000256" key="1">
    <source>
        <dbReference type="ARBA" id="ARBA00004236"/>
    </source>
</evidence>
<accession>A0A8D0AL95</accession>
<dbReference type="Ensembl" id="ENSSLUT00000057325.1">
    <property type="protein sequence ID" value="ENSSLUP00000055707.1"/>
    <property type="gene ID" value="ENSSLUG00000024028.1"/>
</dbReference>
<dbReference type="InterPro" id="IPR013106">
    <property type="entry name" value="Ig_V-set"/>
</dbReference>
<feature type="domain" description="Immunoglobulin" evidence="10">
    <location>
        <begin position="8"/>
        <end position="102"/>
    </location>
</feature>
<keyword evidence="5" id="KW-0472">Membrane</keyword>
<keyword evidence="4" id="KW-0391">Immunity</keyword>
<dbReference type="Proteomes" id="UP000694568">
    <property type="component" value="Unplaced"/>
</dbReference>
<dbReference type="SMART" id="SM00406">
    <property type="entry name" value="IGv"/>
    <property type="match status" value="1"/>
</dbReference>
<evidence type="ECO:0000259" key="10">
    <source>
        <dbReference type="SMART" id="SM00409"/>
    </source>
</evidence>
<dbReference type="GO" id="GO:0002376">
    <property type="term" value="P:immune system process"/>
    <property type="evidence" value="ECO:0007669"/>
    <property type="project" value="UniProtKB-KW"/>
</dbReference>
<evidence type="ECO:0000256" key="8">
    <source>
        <dbReference type="SAM" id="MobiDB-lite"/>
    </source>
</evidence>
<dbReference type="GO" id="GO:0009617">
    <property type="term" value="P:response to bacterium"/>
    <property type="evidence" value="ECO:0007669"/>
    <property type="project" value="TreeGrafter"/>
</dbReference>
<evidence type="ECO:0000256" key="4">
    <source>
        <dbReference type="ARBA" id="ARBA00022859"/>
    </source>
</evidence>
<keyword evidence="7" id="KW-0325">Glycoprotein</keyword>
<dbReference type="InterPro" id="IPR013783">
    <property type="entry name" value="Ig-like_fold"/>
</dbReference>
<evidence type="ECO:0000313" key="11">
    <source>
        <dbReference type="Ensembl" id="ENSSLUP00000055707.1"/>
    </source>
</evidence>
<organism evidence="11 12">
    <name type="scientific">Sander lucioperca</name>
    <name type="common">Pike-perch</name>
    <name type="synonym">Perca lucioperca</name>
    <dbReference type="NCBI Taxonomy" id="283035"/>
    <lineage>
        <taxon>Eukaryota</taxon>
        <taxon>Metazoa</taxon>
        <taxon>Chordata</taxon>
        <taxon>Craniata</taxon>
        <taxon>Vertebrata</taxon>
        <taxon>Euteleostomi</taxon>
        <taxon>Actinopterygii</taxon>
        <taxon>Neopterygii</taxon>
        <taxon>Teleostei</taxon>
        <taxon>Neoteleostei</taxon>
        <taxon>Acanthomorphata</taxon>
        <taxon>Eupercaria</taxon>
        <taxon>Perciformes</taxon>
        <taxon>Percoidei</taxon>
        <taxon>Percidae</taxon>
        <taxon>Luciopercinae</taxon>
        <taxon>Sander</taxon>
    </lineage>
</organism>
<feature type="compositionally biased region" description="Pro residues" evidence="8">
    <location>
        <begin position="106"/>
        <end position="115"/>
    </location>
</feature>
<dbReference type="SMART" id="SM00409">
    <property type="entry name" value="IG"/>
    <property type="match status" value="1"/>
</dbReference>
<protein>
    <recommendedName>
        <fullName evidence="13">Ig-like domain-containing protein</fullName>
    </recommendedName>
</protein>
<evidence type="ECO:0000256" key="5">
    <source>
        <dbReference type="ARBA" id="ARBA00023136"/>
    </source>
</evidence>
<proteinExistence type="predicted"/>
<evidence type="ECO:0000256" key="3">
    <source>
        <dbReference type="ARBA" id="ARBA00022729"/>
    </source>
</evidence>
<dbReference type="AlphaFoldDB" id="A0A8D0AL95"/>
<evidence type="ECO:0000259" key="9">
    <source>
        <dbReference type="SMART" id="SM00406"/>
    </source>
</evidence>
<dbReference type="GeneTree" id="ENSGT01030000234530"/>
<dbReference type="GO" id="GO:0005886">
    <property type="term" value="C:plasma membrane"/>
    <property type="evidence" value="ECO:0007669"/>
    <property type="project" value="UniProtKB-SubCell"/>
</dbReference>
<dbReference type="Gene3D" id="2.60.40.10">
    <property type="entry name" value="Immunoglobulins"/>
    <property type="match status" value="2"/>
</dbReference>
<dbReference type="PANTHER" id="PTHR19433">
    <property type="entry name" value="T-CELL RECEPTOR ALPHA CHAIN V REGION-RELATED"/>
    <property type="match status" value="1"/>
</dbReference>
<evidence type="ECO:0000256" key="2">
    <source>
        <dbReference type="ARBA" id="ARBA00022475"/>
    </source>
</evidence>
<comment type="subcellular location">
    <subcellularLocation>
        <location evidence="1">Cell membrane</location>
    </subcellularLocation>
</comment>
<name>A0A8D0AL95_SANLU</name>
<dbReference type="InterPro" id="IPR003599">
    <property type="entry name" value="Ig_sub"/>
</dbReference>
<dbReference type="CDD" id="cd00099">
    <property type="entry name" value="IgV"/>
    <property type="match status" value="1"/>
</dbReference>
<keyword evidence="12" id="KW-1185">Reference proteome</keyword>
<reference evidence="11" key="2">
    <citation type="submission" date="2025-09" db="UniProtKB">
        <authorList>
            <consortium name="Ensembl"/>
        </authorList>
    </citation>
    <scope>IDENTIFICATION</scope>
</reference>
<dbReference type="InterPro" id="IPR052051">
    <property type="entry name" value="TCR_complex_component"/>
</dbReference>
<keyword evidence="6" id="KW-1015">Disulfide bond</keyword>
<dbReference type="InterPro" id="IPR036179">
    <property type="entry name" value="Ig-like_dom_sf"/>
</dbReference>
<evidence type="ECO:0008006" key="13">
    <source>
        <dbReference type="Google" id="ProtNLM"/>
    </source>
</evidence>